<comment type="caution">
    <text evidence="1">The sequence shown here is derived from an EMBL/GenBank/DDBJ whole genome shotgun (WGS) entry which is preliminary data.</text>
</comment>
<evidence type="ECO:0000313" key="2">
    <source>
        <dbReference type="Proteomes" id="UP000053157"/>
    </source>
</evidence>
<dbReference type="Pfam" id="PF18780">
    <property type="entry name" value="HNH_repeat"/>
    <property type="match status" value="3"/>
</dbReference>
<gene>
    <name evidence="1" type="ORF">AUR66_08275</name>
</gene>
<reference evidence="1 2" key="1">
    <citation type="submission" date="2015-12" db="EMBL/GenBank/DDBJ databases">
        <title>Haloferax profundi sp. nov. isolated from the Discovery deep brine-seawater interface in the Red Sea.</title>
        <authorList>
            <person name="Zhang G."/>
            <person name="Stingl U."/>
            <person name="Rashid M."/>
        </authorList>
    </citation>
    <scope>NUCLEOTIDE SEQUENCE [LARGE SCALE GENOMIC DNA]</scope>
    <source>
        <strain evidence="1 2">SB29</strain>
    </source>
</reference>
<dbReference type="InterPro" id="IPR041025">
    <property type="entry name" value="HNH_repeat"/>
</dbReference>
<sequence length="214" mass="24238">MNSNNSETASNRLRDVLRTELQRLEDKLQRIPTRASMAGQGQLDPSAYVDEYGSWESALEDAGFSADRLDAERYHGITDETFRMKIDELLDGDSESKIRAELLLELRRLAVDLDKTPSVGDLSTYGKFSRNSYRSRWDGWSDAVQAAGLEPNTGGQGNAVTREELKREIRRLADELGCQPTQRDLRERGVYSRTPYYREFGTWTNACNAALDDS</sequence>
<accession>A0A0W1SVA8</accession>
<proteinExistence type="predicted"/>
<dbReference type="RefSeq" id="WP_157532979.1">
    <property type="nucleotide sequence ID" value="NZ_LOPV01000058.1"/>
</dbReference>
<evidence type="ECO:0000313" key="1">
    <source>
        <dbReference type="EMBL" id="KTG30355.1"/>
    </source>
</evidence>
<dbReference type="AlphaFoldDB" id="A0A0W1SVA8"/>
<name>A0A0W1SVA8_9EURY</name>
<keyword evidence="2" id="KW-1185">Reference proteome</keyword>
<dbReference type="OrthoDB" id="11472at2157"/>
<dbReference type="Proteomes" id="UP000053157">
    <property type="component" value="Unassembled WGS sequence"/>
</dbReference>
<organism evidence="1 2">
    <name type="scientific">Haloferax profundi</name>
    <dbReference type="NCBI Taxonomy" id="1544718"/>
    <lineage>
        <taxon>Archaea</taxon>
        <taxon>Methanobacteriati</taxon>
        <taxon>Methanobacteriota</taxon>
        <taxon>Stenosarchaea group</taxon>
        <taxon>Halobacteria</taxon>
        <taxon>Halobacteriales</taxon>
        <taxon>Haloferacaceae</taxon>
        <taxon>Haloferax</taxon>
    </lineage>
</organism>
<dbReference type="EMBL" id="LOPV01000058">
    <property type="protein sequence ID" value="KTG30355.1"/>
    <property type="molecule type" value="Genomic_DNA"/>
</dbReference>
<protein>
    <submittedName>
        <fullName evidence="1">Uncharacterized protein</fullName>
    </submittedName>
</protein>